<dbReference type="EMBL" id="JABSTV010001251">
    <property type="protein sequence ID" value="KAH7952405.1"/>
    <property type="molecule type" value="Genomic_DNA"/>
</dbReference>
<evidence type="ECO:0000256" key="1">
    <source>
        <dbReference type="ARBA" id="ARBA00004424"/>
    </source>
</evidence>
<dbReference type="PANTHER" id="PTHR10010:SF46">
    <property type="entry name" value="SODIUM-DEPENDENT PHOSPHATE TRANSPORT PROTEIN 2B"/>
    <property type="match status" value="1"/>
</dbReference>
<reference evidence="8" key="2">
    <citation type="submission" date="2021-09" db="EMBL/GenBank/DDBJ databases">
        <authorList>
            <person name="Jia N."/>
            <person name="Wang J."/>
            <person name="Shi W."/>
            <person name="Du L."/>
            <person name="Sun Y."/>
            <person name="Zhan W."/>
            <person name="Jiang J."/>
            <person name="Wang Q."/>
            <person name="Zhang B."/>
            <person name="Ji P."/>
            <person name="Sakyi L.B."/>
            <person name="Cui X."/>
            <person name="Yuan T."/>
            <person name="Jiang B."/>
            <person name="Yang W."/>
            <person name="Lam T.T.-Y."/>
            <person name="Chang Q."/>
            <person name="Ding S."/>
            <person name="Wang X."/>
            <person name="Zhu J."/>
            <person name="Ruan X."/>
            <person name="Zhao L."/>
            <person name="Wei J."/>
            <person name="Que T."/>
            <person name="Du C."/>
            <person name="Cheng J."/>
            <person name="Dai P."/>
            <person name="Han X."/>
            <person name="Huang E."/>
            <person name="Gao Y."/>
            <person name="Liu J."/>
            <person name="Shao H."/>
            <person name="Ye R."/>
            <person name="Li L."/>
            <person name="Wei W."/>
            <person name="Wang X."/>
            <person name="Wang C."/>
            <person name="Huo Q."/>
            <person name="Li W."/>
            <person name="Guo W."/>
            <person name="Chen H."/>
            <person name="Chen S."/>
            <person name="Zhou L."/>
            <person name="Zhou L."/>
            <person name="Ni X."/>
            <person name="Tian J."/>
            <person name="Zhou Y."/>
            <person name="Sheng Y."/>
            <person name="Liu T."/>
            <person name="Pan Y."/>
            <person name="Xia L."/>
            <person name="Li J."/>
            <person name="Zhao F."/>
            <person name="Cao W."/>
        </authorList>
    </citation>
    <scope>NUCLEOTIDE SEQUENCE</scope>
    <source>
        <strain evidence="8">Rsan-2018</strain>
        <tissue evidence="8">Larvae</tissue>
    </source>
</reference>
<evidence type="ECO:0000256" key="2">
    <source>
        <dbReference type="ARBA" id="ARBA00005808"/>
    </source>
</evidence>
<evidence type="ECO:0000313" key="9">
    <source>
        <dbReference type="Proteomes" id="UP000821837"/>
    </source>
</evidence>
<keyword evidence="3" id="KW-1003">Cell membrane</keyword>
<keyword evidence="9" id="KW-1185">Reference proteome</keyword>
<feature type="transmembrane region" description="Helical" evidence="7">
    <location>
        <begin position="405"/>
        <end position="430"/>
    </location>
</feature>
<dbReference type="GO" id="GO:0005436">
    <property type="term" value="F:sodium:phosphate symporter activity"/>
    <property type="evidence" value="ECO:0007669"/>
    <property type="project" value="InterPro"/>
</dbReference>
<gene>
    <name evidence="8" type="ORF">HPB52_022835</name>
</gene>
<feature type="transmembrane region" description="Helical" evidence="7">
    <location>
        <begin position="212"/>
        <end position="233"/>
    </location>
</feature>
<dbReference type="GO" id="GO:0044341">
    <property type="term" value="P:sodium-dependent phosphate transport"/>
    <property type="evidence" value="ECO:0007669"/>
    <property type="project" value="InterPro"/>
</dbReference>
<dbReference type="InterPro" id="IPR003841">
    <property type="entry name" value="Na/Pi_transpt"/>
</dbReference>
<evidence type="ECO:0000313" key="8">
    <source>
        <dbReference type="EMBL" id="KAH7952405.1"/>
    </source>
</evidence>
<evidence type="ECO:0000256" key="3">
    <source>
        <dbReference type="ARBA" id="ARBA00022475"/>
    </source>
</evidence>
<feature type="transmembrane region" description="Helical" evidence="7">
    <location>
        <begin position="254"/>
        <end position="275"/>
    </location>
</feature>
<evidence type="ECO:0000256" key="5">
    <source>
        <dbReference type="ARBA" id="ARBA00022989"/>
    </source>
</evidence>
<sequence>MPASKNAAKYTFLRSAMVVARPDNVEAGVVVWTRGGLQAFPGERFGERKRACVRVETVYVRRAGIDASAPMAQVKIKMGADTPQKADINANATPQDASDPWALPVLEDQGVKWSELTAGGKVQRVVVGVAKALCLVALLYLFICSLDFLSSAFRLVGGKTAGKVMSQNEVLKNPVVGLMIGVLSTVLVQSSSTSSSIIITMVGANLIQVRDAIPIIMGANIGTSVTNTIVSLMQSGERNEFRRAFAAATVHDMFNWLTVIVLLPLEVAFGVLYHLTSAIMNSTNWTTNKNANRDFLQVLTKPFTSLIIQLDKKVIEKVAIGDETYYNHSLIKRCCNMTSEGCATQCKFALVSLDWQDSFVGLLLLGISLLTLCVCLILMVKLLHSMLRGRIAVVIKTTVNAEYRFPFSVLVGYIAILLGCIMTILVQSSSIFTSALTPLAGIGVISLERIYPLTLGSNIGTTTTGILAALAADSSRIRHTLQISFCHLFFNILGILMFYPIPFTRFPIQLAKILGNTTAKYRWFSVLYLLCMFLFFPAAVFGLSMAGMIVFMVVLIPVLLILLAVVAVNILQRKAPHVLPEKLRNWLWLPEWMRSLDPLDRVISAVVGRCGCCQRLCPPQTAHDASAMPTMREVSSQMNFIESRRSSCPSDSQSDLQAFENSAFNWTKDKQNGGATFITQL</sequence>
<keyword evidence="6 7" id="KW-0472">Membrane</keyword>
<organism evidence="8 9">
    <name type="scientific">Rhipicephalus sanguineus</name>
    <name type="common">Brown dog tick</name>
    <name type="synonym">Ixodes sanguineus</name>
    <dbReference type="NCBI Taxonomy" id="34632"/>
    <lineage>
        <taxon>Eukaryota</taxon>
        <taxon>Metazoa</taxon>
        <taxon>Ecdysozoa</taxon>
        <taxon>Arthropoda</taxon>
        <taxon>Chelicerata</taxon>
        <taxon>Arachnida</taxon>
        <taxon>Acari</taxon>
        <taxon>Parasitiformes</taxon>
        <taxon>Ixodida</taxon>
        <taxon>Ixodoidea</taxon>
        <taxon>Ixodidae</taxon>
        <taxon>Rhipicephalinae</taxon>
        <taxon>Rhipicephalus</taxon>
        <taxon>Rhipicephalus</taxon>
    </lineage>
</organism>
<accession>A0A9D4SWT4</accession>
<dbReference type="GO" id="GO:0016324">
    <property type="term" value="C:apical plasma membrane"/>
    <property type="evidence" value="ECO:0007669"/>
    <property type="project" value="UniProtKB-SubCell"/>
</dbReference>
<feature type="transmembrane region" description="Helical" evidence="7">
    <location>
        <begin position="483"/>
        <end position="501"/>
    </location>
</feature>
<feature type="transmembrane region" description="Helical" evidence="7">
    <location>
        <begin position="125"/>
        <end position="149"/>
    </location>
</feature>
<feature type="transmembrane region" description="Helical" evidence="7">
    <location>
        <begin position="521"/>
        <end position="543"/>
    </location>
</feature>
<keyword evidence="5 7" id="KW-1133">Transmembrane helix</keyword>
<name>A0A9D4SWT4_RHISA</name>
<comment type="subcellular location">
    <subcellularLocation>
        <location evidence="1">Apical cell membrane</location>
        <topology evidence="1">Multi-pass membrane protein</topology>
    </subcellularLocation>
</comment>
<feature type="transmembrane region" description="Helical" evidence="7">
    <location>
        <begin position="550"/>
        <end position="571"/>
    </location>
</feature>
<evidence type="ECO:0000256" key="4">
    <source>
        <dbReference type="ARBA" id="ARBA00022692"/>
    </source>
</evidence>
<proteinExistence type="inferred from homology"/>
<comment type="caution">
    <text evidence="8">The sequence shown here is derived from an EMBL/GenBank/DDBJ whole genome shotgun (WGS) entry which is preliminary data.</text>
</comment>
<keyword evidence="4 7" id="KW-0812">Transmembrane</keyword>
<evidence type="ECO:0000256" key="7">
    <source>
        <dbReference type="SAM" id="Phobius"/>
    </source>
</evidence>
<dbReference type="Pfam" id="PF02690">
    <property type="entry name" value="Na_Pi_cotrans"/>
    <property type="match status" value="2"/>
</dbReference>
<evidence type="ECO:0000256" key="6">
    <source>
        <dbReference type="ARBA" id="ARBA00023136"/>
    </source>
</evidence>
<dbReference type="PANTHER" id="PTHR10010">
    <property type="entry name" value="SOLUTE CARRIER FAMILY 34 SODIUM PHOSPHATE , MEMBER 2-RELATED"/>
    <property type="match status" value="1"/>
</dbReference>
<dbReference type="NCBIfam" id="TIGR01013">
    <property type="entry name" value="2a58"/>
    <property type="match status" value="1"/>
</dbReference>
<dbReference type="Proteomes" id="UP000821837">
    <property type="component" value="Chromosome 5"/>
</dbReference>
<comment type="similarity">
    <text evidence="2">Belongs to the SLC34A transporter family.</text>
</comment>
<feature type="transmembrane region" description="Helical" evidence="7">
    <location>
        <begin position="359"/>
        <end position="384"/>
    </location>
</feature>
<dbReference type="VEuPathDB" id="VectorBase:RSAN_036185"/>
<protein>
    <submittedName>
        <fullName evidence="8">Uncharacterized protein</fullName>
    </submittedName>
</protein>
<reference evidence="8" key="1">
    <citation type="journal article" date="2020" name="Cell">
        <title>Large-Scale Comparative Analyses of Tick Genomes Elucidate Their Genetic Diversity and Vector Capacities.</title>
        <authorList>
            <consortium name="Tick Genome and Microbiome Consortium (TIGMIC)"/>
            <person name="Jia N."/>
            <person name="Wang J."/>
            <person name="Shi W."/>
            <person name="Du L."/>
            <person name="Sun Y."/>
            <person name="Zhan W."/>
            <person name="Jiang J.F."/>
            <person name="Wang Q."/>
            <person name="Zhang B."/>
            <person name="Ji P."/>
            <person name="Bell-Sakyi L."/>
            <person name="Cui X.M."/>
            <person name="Yuan T.T."/>
            <person name="Jiang B.G."/>
            <person name="Yang W.F."/>
            <person name="Lam T.T."/>
            <person name="Chang Q.C."/>
            <person name="Ding S.J."/>
            <person name="Wang X.J."/>
            <person name="Zhu J.G."/>
            <person name="Ruan X.D."/>
            <person name="Zhao L."/>
            <person name="Wei J.T."/>
            <person name="Ye R.Z."/>
            <person name="Que T.C."/>
            <person name="Du C.H."/>
            <person name="Zhou Y.H."/>
            <person name="Cheng J.X."/>
            <person name="Dai P.F."/>
            <person name="Guo W.B."/>
            <person name="Han X.H."/>
            <person name="Huang E.J."/>
            <person name="Li L.F."/>
            <person name="Wei W."/>
            <person name="Gao Y.C."/>
            <person name="Liu J.Z."/>
            <person name="Shao H.Z."/>
            <person name="Wang X."/>
            <person name="Wang C.C."/>
            <person name="Yang T.C."/>
            <person name="Huo Q.B."/>
            <person name="Li W."/>
            <person name="Chen H.Y."/>
            <person name="Chen S.E."/>
            <person name="Zhou L.G."/>
            <person name="Ni X.B."/>
            <person name="Tian J.H."/>
            <person name="Sheng Y."/>
            <person name="Liu T."/>
            <person name="Pan Y.S."/>
            <person name="Xia L.Y."/>
            <person name="Li J."/>
            <person name="Zhao F."/>
            <person name="Cao W.C."/>
        </authorList>
    </citation>
    <scope>NUCLEOTIDE SEQUENCE</scope>
    <source>
        <strain evidence="8">Rsan-2018</strain>
    </source>
</reference>
<dbReference type="AlphaFoldDB" id="A0A9D4SWT4"/>